<evidence type="ECO:0000256" key="3">
    <source>
        <dbReference type="ARBA" id="ARBA00010136"/>
    </source>
</evidence>
<keyword evidence="9" id="KW-0862">Zinc</keyword>
<evidence type="ECO:0000313" key="17">
    <source>
        <dbReference type="Proteomes" id="UP001500620"/>
    </source>
</evidence>
<evidence type="ECO:0000256" key="13">
    <source>
        <dbReference type="SAM" id="SignalP"/>
    </source>
</evidence>
<comment type="cofactor">
    <cofactor evidence="2">
        <name>Zn(2+)</name>
        <dbReference type="ChEBI" id="CHEBI:29105"/>
    </cofactor>
</comment>
<evidence type="ECO:0000259" key="15">
    <source>
        <dbReference type="Pfam" id="PF17900"/>
    </source>
</evidence>
<dbReference type="Proteomes" id="UP001500620">
    <property type="component" value="Unassembled WGS sequence"/>
</dbReference>
<dbReference type="SUPFAM" id="SSF63737">
    <property type="entry name" value="Leukotriene A4 hydrolase N-terminal domain"/>
    <property type="match status" value="1"/>
</dbReference>
<organism evidence="16 17">
    <name type="scientific">Dactylosporangium darangshiense</name>
    <dbReference type="NCBI Taxonomy" id="579108"/>
    <lineage>
        <taxon>Bacteria</taxon>
        <taxon>Bacillati</taxon>
        <taxon>Actinomycetota</taxon>
        <taxon>Actinomycetes</taxon>
        <taxon>Micromonosporales</taxon>
        <taxon>Micromonosporaceae</taxon>
        <taxon>Dactylosporangium</taxon>
    </lineage>
</organism>
<dbReference type="EMBL" id="BAABAT010000044">
    <property type="protein sequence ID" value="GAA4261122.1"/>
    <property type="molecule type" value="Genomic_DNA"/>
</dbReference>
<dbReference type="Pfam" id="PF17900">
    <property type="entry name" value="Peptidase_M1_N"/>
    <property type="match status" value="1"/>
</dbReference>
<dbReference type="InterPro" id="IPR014782">
    <property type="entry name" value="Peptidase_M1_dom"/>
</dbReference>
<evidence type="ECO:0000256" key="11">
    <source>
        <dbReference type="ARBA" id="ARBA00029811"/>
    </source>
</evidence>
<dbReference type="CDD" id="cd09603">
    <property type="entry name" value="M1_APN_like"/>
    <property type="match status" value="1"/>
</dbReference>
<feature type="chain" id="PRO_5046021980" description="Aminopeptidase N" evidence="13">
    <location>
        <begin position="22"/>
        <end position="490"/>
    </location>
</feature>
<dbReference type="EC" id="3.4.11.2" evidence="4"/>
<accession>A0ABP8DPL7</accession>
<feature type="domain" description="Aminopeptidase N-like N-terminal" evidence="15">
    <location>
        <begin position="76"/>
        <end position="247"/>
    </location>
</feature>
<evidence type="ECO:0000256" key="7">
    <source>
        <dbReference type="ARBA" id="ARBA00022723"/>
    </source>
</evidence>
<evidence type="ECO:0000256" key="10">
    <source>
        <dbReference type="ARBA" id="ARBA00023049"/>
    </source>
</evidence>
<evidence type="ECO:0000256" key="8">
    <source>
        <dbReference type="ARBA" id="ARBA00022801"/>
    </source>
</evidence>
<evidence type="ECO:0000313" key="16">
    <source>
        <dbReference type="EMBL" id="GAA4261122.1"/>
    </source>
</evidence>
<dbReference type="PRINTS" id="PR00756">
    <property type="entry name" value="ALADIPTASE"/>
</dbReference>
<keyword evidence="7" id="KW-0479">Metal-binding</keyword>
<feature type="signal peptide" evidence="13">
    <location>
        <begin position="1"/>
        <end position="21"/>
    </location>
</feature>
<keyword evidence="13" id="KW-0732">Signal</keyword>
<comment type="catalytic activity">
    <reaction evidence="1">
        <text>Release of an N-terminal amino acid, Xaa-|-Yaa- from a peptide, amide or arylamide. Xaa is preferably Ala, but may be most amino acids including Pro (slow action). When a terminal hydrophobic residue is followed by a prolyl residue, the two may be released as an intact Xaa-Pro dipeptide.</text>
        <dbReference type="EC" id="3.4.11.2"/>
    </reaction>
</comment>
<keyword evidence="10" id="KW-0482">Metalloprotease</keyword>
<dbReference type="PROSITE" id="PS51257">
    <property type="entry name" value="PROKAR_LIPOPROTEIN"/>
    <property type="match status" value="1"/>
</dbReference>
<dbReference type="InterPro" id="IPR045357">
    <property type="entry name" value="Aminopeptidase_N-like_N"/>
</dbReference>
<dbReference type="InterPro" id="IPR001930">
    <property type="entry name" value="Peptidase_M1"/>
</dbReference>
<comment type="caution">
    <text evidence="16">The sequence shown here is derived from an EMBL/GenBank/DDBJ whole genome shotgun (WGS) entry which is preliminary data.</text>
</comment>
<keyword evidence="6" id="KW-0645">Protease</keyword>
<keyword evidence="17" id="KW-1185">Reference proteome</keyword>
<feature type="domain" description="Peptidase M1 membrane alanine aminopeptidase" evidence="14">
    <location>
        <begin position="286"/>
        <end position="482"/>
    </location>
</feature>
<evidence type="ECO:0000256" key="2">
    <source>
        <dbReference type="ARBA" id="ARBA00001947"/>
    </source>
</evidence>
<reference evidence="17" key="1">
    <citation type="journal article" date="2019" name="Int. J. Syst. Evol. Microbiol.">
        <title>The Global Catalogue of Microorganisms (GCM) 10K type strain sequencing project: providing services to taxonomists for standard genome sequencing and annotation.</title>
        <authorList>
            <consortium name="The Broad Institute Genomics Platform"/>
            <consortium name="The Broad Institute Genome Sequencing Center for Infectious Disease"/>
            <person name="Wu L."/>
            <person name="Ma J."/>
        </authorList>
    </citation>
    <scope>NUCLEOTIDE SEQUENCE [LARGE SCALE GENOMIC DNA]</scope>
    <source>
        <strain evidence="17">JCM 17441</strain>
    </source>
</reference>
<evidence type="ECO:0000256" key="12">
    <source>
        <dbReference type="ARBA" id="ARBA00031533"/>
    </source>
</evidence>
<gene>
    <name evidence="16" type="ORF">GCM10022255_092510</name>
</gene>
<dbReference type="Gene3D" id="2.60.40.1730">
    <property type="entry name" value="tricorn interacting facor f3 domain"/>
    <property type="match status" value="1"/>
</dbReference>
<dbReference type="PANTHER" id="PTHR11533">
    <property type="entry name" value="PROTEASE M1 ZINC METALLOPROTEASE"/>
    <property type="match status" value="1"/>
</dbReference>
<dbReference type="Gene3D" id="1.10.390.10">
    <property type="entry name" value="Neutral Protease Domain 2"/>
    <property type="match status" value="1"/>
</dbReference>
<name>A0ABP8DPL7_9ACTN</name>
<dbReference type="InterPro" id="IPR042097">
    <property type="entry name" value="Aminopeptidase_N-like_N_sf"/>
</dbReference>
<dbReference type="SUPFAM" id="SSF55486">
    <property type="entry name" value="Metalloproteases ('zincins'), catalytic domain"/>
    <property type="match status" value="1"/>
</dbReference>
<sequence>MVCAVRRSWLPVVLSAALLTAACTDSNPKPEATNSAAPSVSPSPAGPDYSVWAAGRSTPVADPVYPNYGNSGVDVLHYGLDLAWQPETKTLTGTATLQLRAAADLTEVKLDFSKAYALDGVTLNGVAATGTVADTKLTVPGTVAKDAFATLVVKYHGTPTTVPMPSHRSDVEPLGLTVTKDGGLWTMQEPYGAATWYPVNDQPSDKALYDIAVTVPDGWSAIASGTLKSQDGNTFKYTAAQPVASYLTTLAVGQYKKEAATGPHGIPLTYWYRQGPDDKALPYLRKSPQYLDWLEKHFGPYPFDSAGVLMVPSVSGMETQQMITMGLPDYGNDANFKAGFDADLLHEYAHQWFGDAVTPTNWNDLWLNEGWASYAQHLYTNERDKVTAKQWEDWARGVDARLRKNLGPPGKPKADSFAESNVYMCPALMLHQIHKQIGDAAFFAMATDWAQKNRGTTQDRASFIAFVNQHTGKDFTSLINTWLDSPTTPK</sequence>
<protein>
    <recommendedName>
        <fullName evidence="5">Aminopeptidase N</fullName>
        <ecNumber evidence="4">3.4.11.2</ecNumber>
    </recommendedName>
    <alternativeName>
        <fullName evidence="11">Alanine aminopeptidase</fullName>
    </alternativeName>
    <alternativeName>
        <fullName evidence="12">Lysyl aminopeptidase</fullName>
    </alternativeName>
</protein>
<comment type="similarity">
    <text evidence="3">Belongs to the peptidase M1 family.</text>
</comment>
<keyword evidence="8" id="KW-0378">Hydrolase</keyword>
<evidence type="ECO:0000256" key="4">
    <source>
        <dbReference type="ARBA" id="ARBA00012564"/>
    </source>
</evidence>
<evidence type="ECO:0000256" key="6">
    <source>
        <dbReference type="ARBA" id="ARBA00022670"/>
    </source>
</evidence>
<dbReference type="InterPro" id="IPR027268">
    <property type="entry name" value="Peptidase_M4/M1_CTD_sf"/>
</dbReference>
<evidence type="ECO:0000256" key="1">
    <source>
        <dbReference type="ARBA" id="ARBA00000098"/>
    </source>
</evidence>
<proteinExistence type="inferred from homology"/>
<dbReference type="Pfam" id="PF01433">
    <property type="entry name" value="Peptidase_M1"/>
    <property type="match status" value="1"/>
</dbReference>
<evidence type="ECO:0000256" key="5">
    <source>
        <dbReference type="ARBA" id="ARBA00015611"/>
    </source>
</evidence>
<dbReference type="InterPro" id="IPR050344">
    <property type="entry name" value="Peptidase_M1_aminopeptidases"/>
</dbReference>
<evidence type="ECO:0000259" key="14">
    <source>
        <dbReference type="Pfam" id="PF01433"/>
    </source>
</evidence>
<evidence type="ECO:0000256" key="9">
    <source>
        <dbReference type="ARBA" id="ARBA00022833"/>
    </source>
</evidence>